<dbReference type="Proteomes" id="UP000255165">
    <property type="component" value="Unassembled WGS sequence"/>
</dbReference>
<dbReference type="InterPro" id="IPR041079">
    <property type="entry name" value="Neuraminidase-like"/>
</dbReference>
<dbReference type="EMBL" id="QKWJ01000043">
    <property type="protein sequence ID" value="RDK07362.1"/>
    <property type="molecule type" value="Genomic_DNA"/>
</dbReference>
<dbReference type="InterPro" id="IPR040840">
    <property type="entry name" value="TcA_TcB_BD"/>
</dbReference>
<protein>
    <recommendedName>
        <fullName evidence="8">Peptidoglycan binding-like domain-containing protein</fullName>
    </recommendedName>
</protein>
<organism evidence="6 7">
    <name type="scientific">Cupriavidus lacunae</name>
    <dbReference type="NCBI Taxonomy" id="2666307"/>
    <lineage>
        <taxon>Bacteria</taxon>
        <taxon>Pseudomonadati</taxon>
        <taxon>Pseudomonadota</taxon>
        <taxon>Betaproteobacteria</taxon>
        <taxon>Burkholderiales</taxon>
        <taxon>Burkholderiaceae</taxon>
        <taxon>Cupriavidus</taxon>
    </lineage>
</organism>
<evidence type="ECO:0000259" key="5">
    <source>
        <dbReference type="Pfam" id="PF20220"/>
    </source>
</evidence>
<feature type="domain" description="Neuraminidase-like" evidence="4">
    <location>
        <begin position="1789"/>
        <end position="1913"/>
    </location>
</feature>
<evidence type="ECO:0000313" key="6">
    <source>
        <dbReference type="EMBL" id="RDK07362.1"/>
    </source>
</evidence>
<evidence type="ECO:0000256" key="1">
    <source>
        <dbReference type="SAM" id="MobiDB-lite"/>
    </source>
</evidence>
<feature type="region of interest" description="Disordered" evidence="1">
    <location>
        <begin position="1"/>
        <end position="34"/>
    </location>
</feature>
<evidence type="ECO:0000259" key="4">
    <source>
        <dbReference type="Pfam" id="PF18413"/>
    </source>
</evidence>
<feature type="domain" description="ABC toxin N-terminal" evidence="5">
    <location>
        <begin position="1638"/>
        <end position="1758"/>
    </location>
</feature>
<dbReference type="Gene3D" id="1.10.101.10">
    <property type="entry name" value="PGBD-like superfamily/PGBD"/>
    <property type="match status" value="1"/>
</dbReference>
<evidence type="ECO:0000313" key="7">
    <source>
        <dbReference type="Proteomes" id="UP000255165"/>
    </source>
</evidence>
<dbReference type="Pfam" id="PF01471">
    <property type="entry name" value="PG_binding_1"/>
    <property type="match status" value="1"/>
</dbReference>
<dbReference type="InterPro" id="IPR036365">
    <property type="entry name" value="PGBD-like_sf"/>
</dbReference>
<dbReference type="SUPFAM" id="SSF47090">
    <property type="entry name" value="PGBD-like"/>
    <property type="match status" value="1"/>
</dbReference>
<sequence>MAELAGSCCKGQPHRDARTLAGRRATPRQGGRQVNHRAFVPIRLGLETLSAEEIKMTTRDDRPRVLTLHTQGSDVSQVQGCLLDIGANIATEELGAALFGLGTRKAVLEFQQKLQLPVTGTVDETTADALRRHGSTHLGYRVLGTVRHPNGRPAGKLTVRAFDRDLRQEQELGETTVDGSGFYQIVYTDALFRRAEGRKADLLMRVFDDQRMLYDTPIEKIVFNAPAVTVIDIDLVDGDTHRQSQYEAIVAAVTPLLDGVAPDALQEDARHRDITFLAGETAQPSHNIAHFAVAQKLAKTTGITAEFFYALFALDILLKAGLDGAAGVRFDIDLATDREALYYDIVLLPAKTVGAALKRAVKNHVVSASLLDQLDTITERLARNLPEAQAWVSQQRPRVLLGQLERFFAAGKQTQVLDILQQDSFGNLPELFRRLQDAAAFKEPADANRAAVGATLADLLGYDDQIVDGIRRAQNIERPEDVRQLARLNRAGWSALLQRTVGSLQVGDRPLRKELVDLHASALVRKMEKRYPTTAFGAQLERDRSALPAQRDALLGLLAEHPDFDLAAGNIDLLLKKSPTHAKAKQALKATQRVFKVAPTFRQAKALLDGGVRSAADIHALGAMRFVKRFAKPGVFTREQARETFGKASDIHTASALLAGELQATSAAMHVTALAKALAQAKLDAVTRDFPNMKSLFQLADYCACEECRSVHSAAAYVVDTLQFLGNRLVVDTTGGPASVKIARDVLFERRPDLGDTDLDCDNTNTPLQYIDVVCELLEEAVAPDPGFAFNGALASGVVPAGLLAALQANGLPFTTKAAVYDADLTGHRIVRDANVVCKLTPDGGPNAWRLRRLRQTRGTAEELAAAPQYLNADTYTALNAARFAFALPFDLAHEETRSYFAQFDVSRADLMDALRITAGPQDNEIAAEDLGLSDAHRQLIVSADPADQATYWNTGATPAATAMKVVDSLITQAGIDYTTLQELLGRTWLNPGATMFIRQLDNSCNLAKKEIQNLDDNTLDRLHRFIRLTRKTGWASADLDRAIRAPRLGNGVLDDACLVRIRQIGQLRAKLDLPVSELCNLYATLEADGDGSRYAQLFLNLSANGALNEDFRLANVRQNVQDEANVPGSGKKLSAYIDYLALCLGAPADETGRLVAALAAPAILSEANIAAVYARNILARTLHLKPTELLILESLTGIDTLLSPADTMRFLDKLAKVRASGTSPADLQYLLVHQADNLSDRELGDAAIGTLLSALQAGYQLAYADHRSPFSVSSTADENKVTLADLLATLPDFSTADLARFQALVDDAWVDPIVTPAQFIDQKLQKFVDTAPIKAAQAALAGAVAPKEAERNALIRSVADALSRSFYVSAKNELLVAAMVKAFKLDEDIATAVLQHARLKEPAAAGKRTVIDLLTDEALVDTVNVPAVPPAITPAAFDNQYRALRLLQAMTALLGALKLDAEQVGWMLTNNPVLGWMEPDKLTYQAGIAPVTFDAWERLQDALHLVHAYPPVANPADAAKPLSVYGLFELVLKPGALIADVLAYGARLTGWDPAVLAALDARFGLSAVDLTAYRLAGTWLRLEPPVTLLRTLGLDVASGLNLIKPQLLAADAARMRQALKARYADSEWLGVLRNVQDPLRQQKRDALVAFLLGKNATLKTADDLYDYFLIDVEMCSCMPTSRIVQAHATIQLFVQRCLMGLEPRSVASVKQDAGWAQWRWMANFRVWEANRKIFLYPENWIEPELRDDKSELFVQVEDTLQQNELTDQAVEDAAVSYLEKLDDIAQMDVMASYYQTDIATMHVFARTKGGDPAVYYYRQFQKERYWTPWEKVDLDIVGDHLLAFDRNSRLTLAWPVFTEETDSSQVGHIPGPGDIPAGGKDTNVPQKRWKIQLAVSERSGEKWMPKKVSKGAIYSPQGGYFYSLPAAQTYNFFVWGLGAAGQAVSCSNTGGTGWVGSFALTGCKGYPEPQPGGAGFPATFLPQFKDSALQAERFTELNQDATNDLAIRSIFNLGAFDTIVNDTPGIFKVTYPMQMSVIDWILLGLELYLGAQNSFAASYRERGLAIPLGTFMPYFYGDVTRTYAIIPGFYEREAKDPRHRIEKTFSDIDQLVLDVLALVTKYLQIYQNDPAHDLAKLIQTLLVDPEYLRLKAEWAVYKSLQFGLKFSNFYHPLICLLRSTLNREGIPALMQRDLQLTTTPFDFAAVYKPSALVVKPYPREDVDFERDGAYAGYNWELFFHMPFEIAMRLNRDQRFEEARDWFHYIFNPVGATDAPAPQRFWVTKPFFQTTLADYQEQAIDSIMNAIAADPSGASITNLKFAVSEWRDKPFRPHVVARSRPVAYQLAVVTKYIQNLIDWGDNLFRQFTRESVTQATQLYILADKLLGPKPRIVAPLISPPPETYNQLQAKIDLFGNALLDLENMIPDLGLLPHGGAELPPAPMTVSALYFCVPPNEKMLEYWDLVADRLFKIRHCQNIDGVESILALFSPPIDPGALVRAVAGGLDISSFVAGLGAPLPNYRFSVMSQKATELVQQVSALGNAMLAALEKRDAESLARLRSEQEIAVLKAVRAVKVASIAEAQGALEGLNKSRKVTEERRAYYAGQSYMNAWEITAVALSGGSLIGEAAIALGYILSGGLKLIPDFMTGGAGFGGSPTVTLTIGGSSTGASADSAVQTISSIARALDKAAAMAATQGSYQRRQDEWDFQVRLADKELVQIDQQIATANLHLDMLAKDVAAHDVQVANARQTDAYMHSKYTRQELYDWMIGRISSVYFKAYQLAFDVAKKAERCFGHELGGSANFIAFGYWDSLQKGLMSADALLHDIKRMEAAYLDQNKREYELTKHLSLLQLDPAALIQLKTTGRCVVQVPETAFDLDHPGHYMRRHKSVSLSIPCVAGPYTSVSCKLSLISNRYRKSTALRQGAATDKAKYQEQAGNDERFVYNVGSIQSIATSSGQSDSGMFELNFRDDRYLPFEGTGTIATWLIEMPDSFRQFDYDTISDVILHLRYTARDGGSSFRTLVDGVERELLDEMTLAASRSGLYQAYNLRQQFPNEWYSLQQTMSATLTIGPQHLPYFVRSHGPVVDSVTWFARVDGDPAVYVMSLDAVDFNLKRNFDLGRLCVGTSATLTLETAFTLAATDTSKLKDLTLLVHYSIGS</sequence>
<gene>
    <name evidence="6" type="ORF">DN412_26635</name>
</gene>
<feature type="domain" description="Peptidoglycan binding-like" evidence="2">
    <location>
        <begin position="71"/>
        <end position="130"/>
    </location>
</feature>
<reference evidence="7" key="1">
    <citation type="submission" date="2018-06" db="EMBL/GenBank/DDBJ databases">
        <authorList>
            <person name="Feng T."/>
            <person name="Jeon C.O."/>
        </authorList>
    </citation>
    <scope>NUCLEOTIDE SEQUENCE [LARGE SCALE GENOMIC DNA]</scope>
    <source>
        <strain evidence="7">S23</strain>
    </source>
</reference>
<evidence type="ECO:0000259" key="3">
    <source>
        <dbReference type="Pfam" id="PF18276"/>
    </source>
</evidence>
<dbReference type="InterPro" id="IPR002477">
    <property type="entry name" value="Peptidoglycan-bd-like"/>
</dbReference>
<dbReference type="Pfam" id="PF20220">
    <property type="entry name" value="ABC_toxin_N"/>
    <property type="match status" value="1"/>
</dbReference>
<feature type="region of interest" description="Disordered" evidence="1">
    <location>
        <begin position="1864"/>
        <end position="1883"/>
    </location>
</feature>
<dbReference type="Pfam" id="PF18413">
    <property type="entry name" value="Neuraminidase"/>
    <property type="match status" value="1"/>
</dbReference>
<evidence type="ECO:0008006" key="8">
    <source>
        <dbReference type="Google" id="ProtNLM"/>
    </source>
</evidence>
<feature type="domain" description="Tc toxin complex TcA C-terminal TcB-binding" evidence="3">
    <location>
        <begin position="2722"/>
        <end position="3013"/>
    </location>
</feature>
<proteinExistence type="predicted"/>
<accession>A0A370NP27</accession>
<dbReference type="Pfam" id="PF18276">
    <property type="entry name" value="TcA_TcB_BD"/>
    <property type="match status" value="1"/>
</dbReference>
<dbReference type="InterPro" id="IPR046839">
    <property type="entry name" value="ABC_toxin_N"/>
</dbReference>
<comment type="caution">
    <text evidence="6">The sequence shown here is derived from an EMBL/GenBank/DDBJ whole genome shotgun (WGS) entry which is preliminary data.</text>
</comment>
<dbReference type="InterPro" id="IPR036366">
    <property type="entry name" value="PGBDSf"/>
</dbReference>
<keyword evidence="7" id="KW-1185">Reference proteome</keyword>
<name>A0A370NP27_9BURK</name>
<evidence type="ECO:0000259" key="2">
    <source>
        <dbReference type="Pfam" id="PF01471"/>
    </source>
</evidence>